<evidence type="ECO:0000313" key="3">
    <source>
        <dbReference type="EMBL" id="MEE3852786.1"/>
    </source>
</evidence>
<evidence type="ECO:0000256" key="2">
    <source>
        <dbReference type="SAM" id="Phobius"/>
    </source>
</evidence>
<reference evidence="3 4" key="1">
    <citation type="submission" date="2024-01" db="EMBL/GenBank/DDBJ databases">
        <title>Draft genome sequence of Gordonia sp. LSe1-13.</title>
        <authorList>
            <person name="Suphannarot A."/>
            <person name="Mingma R."/>
        </authorList>
    </citation>
    <scope>NUCLEOTIDE SEQUENCE [LARGE SCALE GENOMIC DNA]</scope>
    <source>
        <strain evidence="3 4">LSe1-13</strain>
    </source>
</reference>
<keyword evidence="2" id="KW-0472">Membrane</keyword>
<name>A0ABU7MJP5_9ACTN</name>
<evidence type="ECO:0000313" key="4">
    <source>
        <dbReference type="Proteomes" id="UP001347146"/>
    </source>
</evidence>
<feature type="compositionally biased region" description="Basic and acidic residues" evidence="1">
    <location>
        <begin position="18"/>
        <end position="29"/>
    </location>
</feature>
<organism evidence="3 4">
    <name type="scientific">Gordonia sesuvii</name>
    <dbReference type="NCBI Taxonomy" id="3116777"/>
    <lineage>
        <taxon>Bacteria</taxon>
        <taxon>Bacillati</taxon>
        <taxon>Actinomycetota</taxon>
        <taxon>Actinomycetes</taxon>
        <taxon>Mycobacteriales</taxon>
        <taxon>Gordoniaceae</taxon>
        <taxon>Gordonia</taxon>
    </lineage>
</organism>
<feature type="region of interest" description="Disordered" evidence="1">
    <location>
        <begin position="1"/>
        <end position="30"/>
    </location>
</feature>
<accession>A0ABU7MJP5</accession>
<sequence>MTTPSSPVIPVPDDEDDRSTADRTADTHGGKVFAPAANPAAAVMGAVIAASLLALGVVAARDLLVEAGWLTGPGWLHAAADWIADIRWWDWMWPMAIAMISVGVGLLWLAVRPRRRTHLSIAEHEVLWTRRVDVARSCSAVVCALPGVADATTVVGRRRAKVSVKAHGPVDRAAVDEAVEDVLSKVDVPLRSKVEIVGRHGGVQRRG</sequence>
<evidence type="ECO:0000256" key="1">
    <source>
        <dbReference type="SAM" id="MobiDB-lite"/>
    </source>
</evidence>
<keyword evidence="2" id="KW-0812">Transmembrane</keyword>
<comment type="caution">
    <text evidence="3">The sequence shown here is derived from an EMBL/GenBank/DDBJ whole genome shotgun (WGS) entry which is preliminary data.</text>
</comment>
<dbReference type="EMBL" id="JAZDUF010000007">
    <property type="protein sequence ID" value="MEE3852786.1"/>
    <property type="molecule type" value="Genomic_DNA"/>
</dbReference>
<evidence type="ECO:0008006" key="5">
    <source>
        <dbReference type="Google" id="ProtNLM"/>
    </source>
</evidence>
<feature type="transmembrane region" description="Helical" evidence="2">
    <location>
        <begin position="40"/>
        <end position="60"/>
    </location>
</feature>
<dbReference type="Proteomes" id="UP001347146">
    <property type="component" value="Unassembled WGS sequence"/>
</dbReference>
<keyword evidence="4" id="KW-1185">Reference proteome</keyword>
<feature type="transmembrane region" description="Helical" evidence="2">
    <location>
        <begin position="91"/>
        <end position="111"/>
    </location>
</feature>
<gene>
    <name evidence="3" type="ORF">VZC37_20775</name>
</gene>
<dbReference type="RefSeq" id="WP_330435312.1">
    <property type="nucleotide sequence ID" value="NZ_JAZDUF010000007.1"/>
</dbReference>
<proteinExistence type="predicted"/>
<keyword evidence="2" id="KW-1133">Transmembrane helix</keyword>
<protein>
    <recommendedName>
        <fullName evidence="5">Alkaline shock response membrane anchor protein AmaP</fullName>
    </recommendedName>
</protein>